<keyword evidence="4" id="KW-0999">Mitochondrion inner membrane</keyword>
<protein>
    <submittedName>
        <fullName evidence="8">Uncharacterized protein</fullName>
    </submittedName>
</protein>
<dbReference type="GO" id="GO:0005743">
    <property type="term" value="C:mitochondrial inner membrane"/>
    <property type="evidence" value="ECO:0007669"/>
    <property type="project" value="UniProtKB-SubCell"/>
</dbReference>
<evidence type="ECO:0000256" key="2">
    <source>
        <dbReference type="ARBA" id="ARBA00022448"/>
    </source>
</evidence>
<evidence type="ECO:0000256" key="5">
    <source>
        <dbReference type="ARBA" id="ARBA00022982"/>
    </source>
</evidence>
<evidence type="ECO:0000256" key="7">
    <source>
        <dbReference type="ARBA" id="ARBA00023136"/>
    </source>
</evidence>
<evidence type="ECO:0000256" key="3">
    <source>
        <dbReference type="ARBA" id="ARBA00022660"/>
    </source>
</evidence>
<proteinExistence type="predicted"/>
<keyword evidence="5" id="KW-0249">Electron transport</keyword>
<organism evidence="8">
    <name type="scientific">Chloropicon primus</name>
    <dbReference type="NCBI Taxonomy" id="1764295"/>
    <lineage>
        <taxon>Eukaryota</taxon>
        <taxon>Viridiplantae</taxon>
        <taxon>Chlorophyta</taxon>
        <taxon>Chloropicophyceae</taxon>
        <taxon>Chloropicales</taxon>
        <taxon>Chloropicaceae</taxon>
        <taxon>Chloropicon</taxon>
    </lineage>
</organism>
<evidence type="ECO:0000256" key="4">
    <source>
        <dbReference type="ARBA" id="ARBA00022792"/>
    </source>
</evidence>
<evidence type="ECO:0000256" key="6">
    <source>
        <dbReference type="ARBA" id="ARBA00023128"/>
    </source>
</evidence>
<comment type="subcellular location">
    <subcellularLocation>
        <location evidence="1">Mitochondrion inner membrane</location>
        <topology evidence="1">Peripheral membrane protein</topology>
        <orientation evidence="1">Matrix side</orientation>
    </subcellularLocation>
</comment>
<dbReference type="PANTHER" id="PTHR13094">
    <property type="entry name" value="NADH-UBIQUINONE OXIDOREDUCTASE PDSW SUBUNIT"/>
    <property type="match status" value="1"/>
</dbReference>
<evidence type="ECO:0000313" key="8">
    <source>
        <dbReference type="EMBL" id="CAD9714486.1"/>
    </source>
</evidence>
<accession>A0A7S2T1I3</accession>
<reference evidence="8" key="1">
    <citation type="submission" date="2021-01" db="EMBL/GenBank/DDBJ databases">
        <authorList>
            <person name="Corre E."/>
            <person name="Pelletier E."/>
            <person name="Niang G."/>
            <person name="Scheremetjew M."/>
            <person name="Finn R."/>
            <person name="Kale V."/>
            <person name="Holt S."/>
            <person name="Cochrane G."/>
            <person name="Meng A."/>
            <person name="Brown T."/>
            <person name="Cohen L."/>
        </authorList>
    </citation>
    <scope>NUCLEOTIDE SEQUENCE</scope>
    <source>
        <strain evidence="8">CCMP1205</strain>
    </source>
</reference>
<dbReference type="AlphaFoldDB" id="A0A7S2T1I3"/>
<keyword evidence="3" id="KW-0679">Respiratory chain</keyword>
<keyword evidence="6" id="KW-0496">Mitochondrion</keyword>
<dbReference type="EMBL" id="HBHL01005108">
    <property type="protein sequence ID" value="CAD9714486.1"/>
    <property type="molecule type" value="Transcribed_RNA"/>
</dbReference>
<gene>
    <name evidence="8" type="ORF">CPRI1469_LOCUS3339</name>
</gene>
<name>A0A7S2T1I3_9CHLO</name>
<dbReference type="PANTHER" id="PTHR13094:SF1">
    <property type="entry name" value="NADH DEHYDROGENASE [UBIQUINONE] 1 BETA SUBCOMPLEX SUBUNIT 10"/>
    <property type="match status" value="1"/>
</dbReference>
<evidence type="ECO:0000256" key="1">
    <source>
        <dbReference type="ARBA" id="ARBA00004443"/>
    </source>
</evidence>
<keyword evidence="7" id="KW-0472">Membrane</keyword>
<dbReference type="InterPro" id="IPR039993">
    <property type="entry name" value="NDUFB10"/>
</dbReference>
<sequence length="101" mass="11213">MTQGYFPSPPSAEEAKTNPVALLELREHLSREKLVKIEEQKLVREELKLCYRREGVNHISKCKDVSAGPRDTSFGPVAMPLTSLTPFPSSRSPLAVGARVH</sequence>
<keyword evidence="2" id="KW-0813">Transport</keyword>